<dbReference type="OrthoDB" id="6381815at2759"/>
<dbReference type="EMBL" id="CABPRJ010002441">
    <property type="protein sequence ID" value="VVC46166.1"/>
    <property type="molecule type" value="Genomic_DNA"/>
</dbReference>
<gene>
    <name evidence="3" type="ORF">CINCED_3A018825</name>
</gene>
<feature type="compositionally biased region" description="Basic and acidic residues" evidence="1">
    <location>
        <begin position="192"/>
        <end position="228"/>
    </location>
</feature>
<sequence>MATKEPTPFTPGTLVWAKFYDIFWPGKVVDPSSAPQKTQDIMNQKRNPLAMVFFVEDNKYDIVMSINKVFLYSCPKKMEYVKKGYSLYLRELNGIKTKNVEMKNFLKDVLRFEEEIGGNINIFKEFEKERDEEKTPKRQQLIKKLFSSSSGHKKEKSKKKKIKQQLNISILSPTTSNTTQRNMTEEPNIQDELLKDEDNKKDKNDEDNEKDKNDDDHMNEDNKKDKND</sequence>
<keyword evidence="4" id="KW-1185">Reference proteome</keyword>
<dbReference type="Proteomes" id="UP000325440">
    <property type="component" value="Unassembled WGS sequence"/>
</dbReference>
<accession>A0A5E4NRN3</accession>
<feature type="domain" description="PWWP" evidence="2">
    <location>
        <begin position="12"/>
        <end position="84"/>
    </location>
</feature>
<dbReference type="AlphaFoldDB" id="A0A5E4NRN3"/>
<feature type="compositionally biased region" description="Polar residues" evidence="1">
    <location>
        <begin position="164"/>
        <end position="187"/>
    </location>
</feature>
<protein>
    <submittedName>
        <fullName evidence="3">PWWP domain</fullName>
    </submittedName>
</protein>
<evidence type="ECO:0000259" key="2">
    <source>
        <dbReference type="Pfam" id="PF00855"/>
    </source>
</evidence>
<feature type="compositionally biased region" description="Basic residues" evidence="1">
    <location>
        <begin position="151"/>
        <end position="163"/>
    </location>
</feature>
<dbReference type="CDD" id="cd05162">
    <property type="entry name" value="PWWP"/>
    <property type="match status" value="1"/>
</dbReference>
<organism evidence="3 4">
    <name type="scientific">Cinara cedri</name>
    <dbReference type="NCBI Taxonomy" id="506608"/>
    <lineage>
        <taxon>Eukaryota</taxon>
        <taxon>Metazoa</taxon>
        <taxon>Ecdysozoa</taxon>
        <taxon>Arthropoda</taxon>
        <taxon>Hexapoda</taxon>
        <taxon>Insecta</taxon>
        <taxon>Pterygota</taxon>
        <taxon>Neoptera</taxon>
        <taxon>Paraneoptera</taxon>
        <taxon>Hemiptera</taxon>
        <taxon>Sternorrhyncha</taxon>
        <taxon>Aphidomorpha</taxon>
        <taxon>Aphidoidea</taxon>
        <taxon>Aphididae</taxon>
        <taxon>Lachninae</taxon>
        <taxon>Cinara</taxon>
    </lineage>
</organism>
<evidence type="ECO:0000256" key="1">
    <source>
        <dbReference type="SAM" id="MobiDB-lite"/>
    </source>
</evidence>
<proteinExistence type="predicted"/>
<feature type="region of interest" description="Disordered" evidence="1">
    <location>
        <begin position="129"/>
        <end position="228"/>
    </location>
</feature>
<evidence type="ECO:0000313" key="3">
    <source>
        <dbReference type="EMBL" id="VVC46166.1"/>
    </source>
</evidence>
<dbReference type="SUPFAM" id="SSF63748">
    <property type="entry name" value="Tudor/PWWP/MBT"/>
    <property type="match status" value="1"/>
</dbReference>
<reference evidence="3 4" key="1">
    <citation type="submission" date="2019-08" db="EMBL/GenBank/DDBJ databases">
        <authorList>
            <person name="Alioto T."/>
            <person name="Alioto T."/>
            <person name="Gomez Garrido J."/>
        </authorList>
    </citation>
    <scope>NUCLEOTIDE SEQUENCE [LARGE SCALE GENOMIC DNA]</scope>
</reference>
<dbReference type="Pfam" id="PF00855">
    <property type="entry name" value="PWWP"/>
    <property type="match status" value="1"/>
</dbReference>
<dbReference type="InterPro" id="IPR000313">
    <property type="entry name" value="PWWP_dom"/>
</dbReference>
<dbReference type="Gene3D" id="2.30.30.140">
    <property type="match status" value="1"/>
</dbReference>
<name>A0A5E4NRN3_9HEMI</name>
<evidence type="ECO:0000313" key="4">
    <source>
        <dbReference type="Proteomes" id="UP000325440"/>
    </source>
</evidence>
<feature type="non-terminal residue" evidence="3">
    <location>
        <position position="228"/>
    </location>
</feature>